<dbReference type="SUPFAM" id="SSF52540">
    <property type="entry name" value="P-loop containing nucleoside triphosphate hydrolases"/>
    <property type="match status" value="1"/>
</dbReference>
<dbReference type="InterPro" id="IPR027417">
    <property type="entry name" value="P-loop_NTPase"/>
</dbReference>
<gene>
    <name evidence="5" type="ORF">FHR34_006430</name>
</gene>
<protein>
    <submittedName>
        <fullName evidence="5">Tetratricopeptide (TPR) repeat protein</fullName>
    </submittedName>
</protein>
<dbReference type="GO" id="GO:0004016">
    <property type="term" value="F:adenylate cyclase activity"/>
    <property type="evidence" value="ECO:0007669"/>
    <property type="project" value="TreeGrafter"/>
</dbReference>
<comment type="caution">
    <text evidence="5">The sequence shown here is derived from an EMBL/GenBank/DDBJ whole genome shotgun (WGS) entry which is preliminary data.</text>
</comment>
<dbReference type="GO" id="GO:0005737">
    <property type="term" value="C:cytoplasm"/>
    <property type="evidence" value="ECO:0007669"/>
    <property type="project" value="TreeGrafter"/>
</dbReference>
<reference evidence="5 6" key="1">
    <citation type="submission" date="2020-08" db="EMBL/GenBank/DDBJ databases">
        <title>Sequencing the genomes of 1000 actinobacteria strains.</title>
        <authorList>
            <person name="Klenk H.-P."/>
        </authorList>
    </citation>
    <scope>NUCLEOTIDE SEQUENCE [LARGE SCALE GENOMIC DNA]</scope>
    <source>
        <strain evidence="5 6">DSM 41654</strain>
    </source>
</reference>
<evidence type="ECO:0000313" key="6">
    <source>
        <dbReference type="Proteomes" id="UP000540506"/>
    </source>
</evidence>
<proteinExistence type="predicted"/>
<dbReference type="InterPro" id="IPR041664">
    <property type="entry name" value="AAA_16"/>
</dbReference>
<evidence type="ECO:0000256" key="2">
    <source>
        <dbReference type="ARBA" id="ARBA00022840"/>
    </source>
</evidence>
<dbReference type="Pfam" id="PF13191">
    <property type="entry name" value="AAA_16"/>
    <property type="match status" value="1"/>
</dbReference>
<keyword evidence="6" id="KW-1185">Reference proteome</keyword>
<organism evidence="5 6">
    <name type="scientific">Kitasatospora kifunensis</name>
    <name type="common">Streptomyces kifunensis</name>
    <dbReference type="NCBI Taxonomy" id="58351"/>
    <lineage>
        <taxon>Bacteria</taxon>
        <taxon>Bacillati</taxon>
        <taxon>Actinomycetota</taxon>
        <taxon>Actinomycetes</taxon>
        <taxon>Kitasatosporales</taxon>
        <taxon>Streptomycetaceae</taxon>
        <taxon>Kitasatospora</taxon>
    </lineage>
</organism>
<dbReference type="GO" id="GO:0005524">
    <property type="term" value="F:ATP binding"/>
    <property type="evidence" value="ECO:0007669"/>
    <property type="project" value="UniProtKB-KW"/>
</dbReference>
<dbReference type="RefSeq" id="WP_184941726.1">
    <property type="nucleotide sequence ID" value="NZ_JACHJV010000001.1"/>
</dbReference>
<keyword evidence="1" id="KW-0547">Nucleotide-binding</keyword>
<evidence type="ECO:0000259" key="4">
    <source>
        <dbReference type="Pfam" id="PF13191"/>
    </source>
</evidence>
<evidence type="ECO:0000256" key="1">
    <source>
        <dbReference type="ARBA" id="ARBA00022741"/>
    </source>
</evidence>
<dbReference type="EMBL" id="JACHJV010000001">
    <property type="protein sequence ID" value="MBB4927437.1"/>
    <property type="molecule type" value="Genomic_DNA"/>
</dbReference>
<dbReference type="AlphaFoldDB" id="A0A7W7R8J4"/>
<feature type="domain" description="Orc1-like AAA ATPase" evidence="4">
    <location>
        <begin position="30"/>
        <end position="170"/>
    </location>
</feature>
<evidence type="ECO:0000313" key="5">
    <source>
        <dbReference type="EMBL" id="MBB4927437.1"/>
    </source>
</evidence>
<feature type="region of interest" description="Disordered" evidence="3">
    <location>
        <begin position="1"/>
        <end position="30"/>
    </location>
</feature>
<name>A0A7W7R8J4_KITKI</name>
<dbReference type="PANTHER" id="PTHR16305:SF35">
    <property type="entry name" value="TRANSCRIPTIONAL ACTIVATOR DOMAIN"/>
    <property type="match status" value="1"/>
</dbReference>
<evidence type="ECO:0000256" key="3">
    <source>
        <dbReference type="SAM" id="MobiDB-lite"/>
    </source>
</evidence>
<dbReference type="PANTHER" id="PTHR16305">
    <property type="entry name" value="TESTICULAR SOLUBLE ADENYLYL CYCLASE"/>
    <property type="match status" value="1"/>
</dbReference>
<keyword evidence="2" id="KW-0067">ATP-binding</keyword>
<dbReference type="Proteomes" id="UP000540506">
    <property type="component" value="Unassembled WGS sequence"/>
</dbReference>
<accession>A0A7W7R8J4</accession>
<feature type="region of interest" description="Disordered" evidence="3">
    <location>
        <begin position="855"/>
        <end position="904"/>
    </location>
</feature>
<sequence>MHEGSSLREGSTVREGSAPRPTDSPLPHHGRERTVLAALLAELTAGRPAVVTLTGRPGYGQNALARWAARHAQTLGLRVLHARATPVERTLRHGVTAQLLTPLAEVAGESVRALAADGLPSRPAGLAELLSAARQRATLLVVEDAQWIDPPSLHWLKALVRRSADAPLALLASGSGVTAAGQEWPELASSAPRAAHEFVLAALTDEQIAAAVALACHRPGDGRFTAAAREFSAGNPAILYETLHQFAQQGHEPGAPQAGVLRAIGAGVTGARALRALRALGTEELAVVRALAVCGDLLELPVVCLLAGRRSLGEARVCAELEATGIALRSGAGLRVHPMARIRVLEEMTTLERAELHARAAELAQRAGLDDQTVGALLMRSGPIGAPWALPALRRSSALALRWGNHRRAVAFLTRSLAEPLEPAQRAELSFELAAAELVAVPRAGERRLGELVRGDGGEPAQLRARALDLGLGCGVGGGLRQAAAAALRAAHGPDRAEFIALCWSAVQLGPEGAELFSPDLPALPADPGDPAQAGARAWQLAALGADRERVRTLARRALAGEPSRCRLVLPRLAACKALCLTEDYAEAEAGLSALLAELRAARLDVATPQVLAVRAELRLRRGHLAAAEQDLLAAEQLPTTAELAAPTALYLRAVRIVLALENGQREEARSLAAAPVAGQARHHLSWAHLLFARALVASVEGQHAKAAQLLRECGRLLLSCQHVNPALLPWRSLAARACRLLGQHEQARELSAEELTLARRWGAPSALGWAELTAGQLTEEERLGSARQAVSVLRHGPIGLVYARALAELAAVEPAAGEGDRQRAAAFVDGLSKLTTTRPGGPLAVRAKLLAEGLARPRRAPDGGQRAPGGVHRAPGAPPLAAAAYHQSPGTRGAGARDGRTEN</sequence>